<feature type="transmembrane region" description="Helical" evidence="8">
    <location>
        <begin position="74"/>
        <end position="93"/>
    </location>
</feature>
<organism evidence="9 10">
    <name type="scientific">Aerophobetes bacterium</name>
    <dbReference type="NCBI Taxonomy" id="2030807"/>
    <lineage>
        <taxon>Bacteria</taxon>
        <taxon>Candidatus Aerophobota</taxon>
    </lineage>
</organism>
<evidence type="ECO:0000256" key="1">
    <source>
        <dbReference type="ARBA" id="ARBA00004651"/>
    </source>
</evidence>
<keyword evidence="4 8" id="KW-0812">Transmembrane</keyword>
<dbReference type="AlphaFoldDB" id="A0A523WBD2"/>
<evidence type="ECO:0000313" key="10">
    <source>
        <dbReference type="Proteomes" id="UP000319130"/>
    </source>
</evidence>
<dbReference type="GO" id="GO:0005886">
    <property type="term" value="C:plasma membrane"/>
    <property type="evidence" value="ECO:0007669"/>
    <property type="project" value="UniProtKB-SubCell"/>
</dbReference>
<comment type="caution">
    <text evidence="9">The sequence shown here is derived from an EMBL/GenBank/DDBJ whole genome shotgun (WGS) entry which is preliminary data.</text>
</comment>
<sequence length="258" mass="26853">MDPGRREIPSSAELIRIGFLASLAAGLATGVGALPVLFTRQVSDRTLDVMLGFAAGVMLAATAFGLLIPAIELGGIWITVLGTVTGGLFLHLVDRFTPHLHFISGPEGPSSNLRRIWLLILAITIHNFPEGLAVGVSFGSGDVGAGMALATGVGLQNMPEGLAVALPLVREKYNRGKALWYATLTGLVEPIGGLVGVSIVTLAGPLLPLGLAFAAGAMLFVVCDELIPESHRKGHERDATFGLIAGFVIMMVLDNILG</sequence>
<evidence type="ECO:0000256" key="7">
    <source>
        <dbReference type="ARBA" id="ARBA00023136"/>
    </source>
</evidence>
<evidence type="ECO:0000256" key="4">
    <source>
        <dbReference type="ARBA" id="ARBA00022692"/>
    </source>
</evidence>
<evidence type="ECO:0000256" key="3">
    <source>
        <dbReference type="ARBA" id="ARBA00022475"/>
    </source>
</evidence>
<dbReference type="PANTHER" id="PTHR11040">
    <property type="entry name" value="ZINC/IRON TRANSPORTER"/>
    <property type="match status" value="1"/>
</dbReference>
<dbReference type="PANTHER" id="PTHR11040:SF211">
    <property type="entry name" value="ZINC TRANSPORTER ZIP11"/>
    <property type="match status" value="1"/>
</dbReference>
<dbReference type="GO" id="GO:0005385">
    <property type="term" value="F:zinc ion transmembrane transporter activity"/>
    <property type="evidence" value="ECO:0007669"/>
    <property type="project" value="TreeGrafter"/>
</dbReference>
<evidence type="ECO:0000256" key="5">
    <source>
        <dbReference type="ARBA" id="ARBA00022833"/>
    </source>
</evidence>
<keyword evidence="7 8" id="KW-0472">Membrane</keyword>
<keyword evidence="3" id="KW-1003">Cell membrane</keyword>
<protein>
    <submittedName>
        <fullName evidence="9">ZIP family metal transporter</fullName>
    </submittedName>
</protein>
<evidence type="ECO:0000256" key="8">
    <source>
        <dbReference type="SAM" id="Phobius"/>
    </source>
</evidence>
<accession>A0A523WBD2</accession>
<comment type="similarity">
    <text evidence="2">Belongs to the ZIP transporter (TC 2.A.5) family.</text>
</comment>
<feature type="transmembrane region" description="Helical" evidence="8">
    <location>
        <begin position="49"/>
        <end position="68"/>
    </location>
</feature>
<evidence type="ECO:0000256" key="6">
    <source>
        <dbReference type="ARBA" id="ARBA00022989"/>
    </source>
</evidence>
<dbReference type="Pfam" id="PF02535">
    <property type="entry name" value="Zip"/>
    <property type="match status" value="1"/>
</dbReference>
<feature type="transmembrane region" description="Helical" evidence="8">
    <location>
        <begin position="206"/>
        <end position="227"/>
    </location>
</feature>
<evidence type="ECO:0000256" key="2">
    <source>
        <dbReference type="ARBA" id="ARBA00006939"/>
    </source>
</evidence>
<proteinExistence type="inferred from homology"/>
<keyword evidence="6 8" id="KW-1133">Transmembrane helix</keyword>
<feature type="transmembrane region" description="Helical" evidence="8">
    <location>
        <begin position="178"/>
        <end position="200"/>
    </location>
</feature>
<dbReference type="InterPro" id="IPR003689">
    <property type="entry name" value="ZIP"/>
</dbReference>
<dbReference type="EMBL" id="SOIZ01000056">
    <property type="protein sequence ID" value="TET64355.1"/>
    <property type="molecule type" value="Genomic_DNA"/>
</dbReference>
<comment type="subcellular location">
    <subcellularLocation>
        <location evidence="1">Cell membrane</location>
        <topology evidence="1">Multi-pass membrane protein</topology>
    </subcellularLocation>
</comment>
<reference evidence="9 10" key="1">
    <citation type="submission" date="2019-03" db="EMBL/GenBank/DDBJ databases">
        <title>Metabolic potential of uncultured bacteria and archaea associated with petroleum seepage in deep-sea sediments.</title>
        <authorList>
            <person name="Dong X."/>
            <person name="Hubert C."/>
        </authorList>
    </citation>
    <scope>NUCLEOTIDE SEQUENCE [LARGE SCALE GENOMIC DNA]</scope>
    <source>
        <strain evidence="9">E29_bin52</strain>
    </source>
</reference>
<gene>
    <name evidence="9" type="ORF">E3J48_01245</name>
</gene>
<dbReference type="Proteomes" id="UP000319130">
    <property type="component" value="Unassembled WGS sequence"/>
</dbReference>
<keyword evidence="5" id="KW-0862">Zinc</keyword>
<name>A0A523WBD2_UNCAE</name>
<evidence type="ECO:0000313" key="9">
    <source>
        <dbReference type="EMBL" id="TET64355.1"/>
    </source>
</evidence>
<feature type="transmembrane region" description="Helical" evidence="8">
    <location>
        <begin position="239"/>
        <end position="257"/>
    </location>
</feature>
<feature type="transmembrane region" description="Helical" evidence="8">
    <location>
        <begin position="14"/>
        <end position="37"/>
    </location>
</feature>